<evidence type="ECO:0000256" key="4">
    <source>
        <dbReference type="SAM" id="MobiDB-lite"/>
    </source>
</evidence>
<keyword evidence="7" id="KW-1185">Reference proteome</keyword>
<dbReference type="FunCoup" id="T1FNG7">
    <property type="interactions" value="156"/>
</dbReference>
<evidence type="ECO:0000313" key="5">
    <source>
        <dbReference type="EMBL" id="ESN96989.1"/>
    </source>
</evidence>
<dbReference type="GO" id="GO:0016684">
    <property type="term" value="F:oxidoreductase activity, acting on peroxide as acceptor"/>
    <property type="evidence" value="ECO:0000318"/>
    <property type="project" value="GO_Central"/>
</dbReference>
<dbReference type="InParanoid" id="T1FNG7"/>
<dbReference type="EMBL" id="AMQM01006436">
    <property type="status" value="NOT_ANNOTATED_CDS"/>
    <property type="molecule type" value="Genomic_DNA"/>
</dbReference>
<dbReference type="GO" id="GO:0070728">
    <property type="term" value="F:L-leucine binding"/>
    <property type="evidence" value="ECO:0000318"/>
    <property type="project" value="GO_Central"/>
</dbReference>
<dbReference type="STRING" id="6412.T1FNG7"/>
<name>T1FNG7_HELRO</name>
<dbReference type="HOGENOM" id="CLU_020429_2_0_1"/>
<evidence type="ECO:0000256" key="1">
    <source>
        <dbReference type="ARBA" id="ARBA00004496"/>
    </source>
</evidence>
<comment type="similarity">
    <text evidence="2">Belongs to the sestrin family.</text>
</comment>
<dbReference type="GO" id="GO:1904262">
    <property type="term" value="P:negative regulation of TORC1 signaling"/>
    <property type="evidence" value="ECO:0000318"/>
    <property type="project" value="GO_Central"/>
</dbReference>
<dbReference type="OMA" id="CSYLINI"/>
<organism evidence="6 7">
    <name type="scientific">Helobdella robusta</name>
    <name type="common">Californian leech</name>
    <dbReference type="NCBI Taxonomy" id="6412"/>
    <lineage>
        <taxon>Eukaryota</taxon>
        <taxon>Metazoa</taxon>
        <taxon>Spiralia</taxon>
        <taxon>Lophotrochozoa</taxon>
        <taxon>Annelida</taxon>
        <taxon>Clitellata</taxon>
        <taxon>Hirudinea</taxon>
        <taxon>Rhynchobdellida</taxon>
        <taxon>Glossiphoniidae</taxon>
        <taxon>Helobdella</taxon>
    </lineage>
</organism>
<gene>
    <name evidence="6" type="primary">20210364</name>
    <name evidence="5" type="ORF">HELRODRAFT_185938</name>
</gene>
<dbReference type="GeneID" id="20210364"/>
<dbReference type="RefSeq" id="XP_009024781.1">
    <property type="nucleotide sequence ID" value="XM_009026533.1"/>
</dbReference>
<dbReference type="GO" id="GO:1901031">
    <property type="term" value="P:regulation of response to reactive oxygen species"/>
    <property type="evidence" value="ECO:0007669"/>
    <property type="project" value="InterPro"/>
</dbReference>
<dbReference type="Proteomes" id="UP000015101">
    <property type="component" value="Unassembled WGS sequence"/>
</dbReference>
<evidence type="ECO:0000313" key="7">
    <source>
        <dbReference type="Proteomes" id="UP000015101"/>
    </source>
</evidence>
<dbReference type="GO" id="GO:0016239">
    <property type="term" value="P:positive regulation of macroautophagy"/>
    <property type="evidence" value="ECO:0000318"/>
    <property type="project" value="GO_Central"/>
</dbReference>
<dbReference type="KEGG" id="hro:HELRODRAFT_185938"/>
<sequence>MEGTCWCCEECIRSWKSSSGSNSSEMVASASPSTTATDEVFNRLQCFDDYYDGVQIPGPISHLVKILNYHPSYLECFLTAYNNIVCEEGPLTLEYRTYIGIMAVSRHQCTYLVNNLTTEFGAVSENEKWLMGLQNVPQKLRDLDEINKLLAHRPWLVNQQHIKKLNKNNCGQQWSISELTHAVVLLVYYHSLVSLVKSCGIGLGFNSTNACNDVGSHKGSSSASSSSRHNSTSGRKKHGSGSGSNGSSMMRRLSQDGEVERLLERMKLIQMDTADVTPQERLKRFNTVERQIVDLLGANAIRTMQENRCLVYTLDPSFAYEDFATQMTLNPDLYHFPVPDYSWHEHGCPLTCVYYGEAAGHALDRKFNVAKEMTYNTVGRHHDIDTTTFRRAVWHYTQCMFGLMHDNYNYEEINSLLDTNLRTYIKAVTCFPETVDRSMYDGCMKEFMPSEKVHVNIMIHEARLQSELLYGLRAISRYMSSRD</sequence>
<dbReference type="eggNOG" id="KOG3746">
    <property type="taxonomic scope" value="Eukaryota"/>
</dbReference>
<reference evidence="6" key="3">
    <citation type="submission" date="2015-06" db="UniProtKB">
        <authorList>
            <consortium name="EnsemblMetazoa"/>
        </authorList>
    </citation>
    <scope>IDENTIFICATION</scope>
</reference>
<dbReference type="InterPro" id="IPR029032">
    <property type="entry name" value="AhpD-like"/>
</dbReference>
<feature type="compositionally biased region" description="Low complexity" evidence="4">
    <location>
        <begin position="217"/>
        <end position="233"/>
    </location>
</feature>
<reference evidence="5 7" key="2">
    <citation type="journal article" date="2013" name="Nature">
        <title>Insights into bilaterian evolution from three spiralian genomes.</title>
        <authorList>
            <person name="Simakov O."/>
            <person name="Marletaz F."/>
            <person name="Cho S.J."/>
            <person name="Edsinger-Gonzales E."/>
            <person name="Havlak P."/>
            <person name="Hellsten U."/>
            <person name="Kuo D.H."/>
            <person name="Larsson T."/>
            <person name="Lv J."/>
            <person name="Arendt D."/>
            <person name="Savage R."/>
            <person name="Osoegawa K."/>
            <person name="de Jong P."/>
            <person name="Grimwood J."/>
            <person name="Chapman J.A."/>
            <person name="Shapiro H."/>
            <person name="Aerts A."/>
            <person name="Otillar R.P."/>
            <person name="Terry A.Y."/>
            <person name="Boore J.L."/>
            <person name="Grigoriev I.V."/>
            <person name="Lindberg D.R."/>
            <person name="Seaver E.C."/>
            <person name="Weisblat D.A."/>
            <person name="Putnam N.H."/>
            <person name="Rokhsar D.S."/>
        </authorList>
    </citation>
    <scope>NUCLEOTIDE SEQUENCE</scope>
</reference>
<dbReference type="GO" id="GO:1990253">
    <property type="term" value="P:cellular response to leucine starvation"/>
    <property type="evidence" value="ECO:0000318"/>
    <property type="project" value="GO_Central"/>
</dbReference>
<dbReference type="GO" id="GO:0005737">
    <property type="term" value="C:cytoplasm"/>
    <property type="evidence" value="ECO:0007669"/>
    <property type="project" value="UniProtKB-SubCell"/>
</dbReference>
<dbReference type="EMBL" id="AMQM01006435">
    <property type="status" value="NOT_ANNOTATED_CDS"/>
    <property type="molecule type" value="Genomic_DNA"/>
</dbReference>
<dbReference type="EnsemblMetazoa" id="HelroT185938">
    <property type="protein sequence ID" value="HelroP185938"/>
    <property type="gene ID" value="HelroG185938"/>
</dbReference>
<dbReference type="OrthoDB" id="337464at2759"/>
<dbReference type="GO" id="GO:0071233">
    <property type="term" value="P:cellular response to L-leucine"/>
    <property type="evidence" value="ECO:0000318"/>
    <property type="project" value="GO_Central"/>
</dbReference>
<protein>
    <recommendedName>
        <fullName evidence="8">Sestrin</fullName>
    </recommendedName>
</protein>
<keyword evidence="3" id="KW-0963">Cytoplasm</keyword>
<dbReference type="EMBL" id="KB097456">
    <property type="protein sequence ID" value="ESN96989.1"/>
    <property type="molecule type" value="Genomic_DNA"/>
</dbReference>
<dbReference type="GO" id="GO:0005634">
    <property type="term" value="C:nucleus"/>
    <property type="evidence" value="ECO:0007669"/>
    <property type="project" value="InterPro"/>
</dbReference>
<comment type="subcellular location">
    <subcellularLocation>
        <location evidence="1">Cytoplasm</location>
    </subcellularLocation>
</comment>
<evidence type="ECO:0008006" key="8">
    <source>
        <dbReference type="Google" id="ProtNLM"/>
    </source>
</evidence>
<accession>T1FNG7</accession>
<dbReference type="SUPFAM" id="SSF69118">
    <property type="entry name" value="AhpD-like"/>
    <property type="match status" value="1"/>
</dbReference>
<evidence type="ECO:0000256" key="2">
    <source>
        <dbReference type="ARBA" id="ARBA00008350"/>
    </source>
</evidence>
<dbReference type="AlphaFoldDB" id="T1FNG7"/>
<dbReference type="CTD" id="20210364"/>
<feature type="region of interest" description="Disordered" evidence="4">
    <location>
        <begin position="214"/>
        <end position="255"/>
    </location>
</feature>
<reference evidence="7" key="1">
    <citation type="submission" date="2012-12" db="EMBL/GenBank/DDBJ databases">
        <authorList>
            <person name="Hellsten U."/>
            <person name="Grimwood J."/>
            <person name="Chapman J.A."/>
            <person name="Shapiro H."/>
            <person name="Aerts A."/>
            <person name="Otillar R.P."/>
            <person name="Terry A.Y."/>
            <person name="Boore J.L."/>
            <person name="Simakov O."/>
            <person name="Marletaz F."/>
            <person name="Cho S.-J."/>
            <person name="Edsinger-Gonzales E."/>
            <person name="Havlak P."/>
            <person name="Kuo D.-H."/>
            <person name="Larsson T."/>
            <person name="Lv J."/>
            <person name="Arendt D."/>
            <person name="Savage R."/>
            <person name="Osoegawa K."/>
            <person name="de Jong P."/>
            <person name="Lindberg D.R."/>
            <person name="Seaver E.C."/>
            <person name="Weisblat D.A."/>
            <person name="Putnam N.H."/>
            <person name="Grigoriev I.V."/>
            <person name="Rokhsar D.S."/>
        </authorList>
    </citation>
    <scope>NUCLEOTIDE SEQUENCE</scope>
</reference>
<dbReference type="InterPro" id="IPR006730">
    <property type="entry name" value="Sestrin"/>
</dbReference>
<dbReference type="PANTHER" id="PTHR12474:SF0">
    <property type="entry name" value="SESTRIN HOMOLOG"/>
    <property type="match status" value="1"/>
</dbReference>
<proteinExistence type="inferred from homology"/>
<evidence type="ECO:0000313" key="6">
    <source>
        <dbReference type="EnsemblMetazoa" id="HelroP185938"/>
    </source>
</evidence>
<dbReference type="Pfam" id="PF04636">
    <property type="entry name" value="PA26"/>
    <property type="match status" value="1"/>
</dbReference>
<dbReference type="PANTHER" id="PTHR12474">
    <property type="entry name" value="P53 REGULATED PA26 NUCLEAR PROTEIN SESTRIN"/>
    <property type="match status" value="1"/>
</dbReference>
<evidence type="ECO:0000256" key="3">
    <source>
        <dbReference type="ARBA" id="ARBA00022490"/>
    </source>
</evidence>